<dbReference type="PROSITE" id="PS01009">
    <property type="entry name" value="CRISP_1"/>
    <property type="match status" value="2"/>
</dbReference>
<feature type="signal peptide" evidence="1">
    <location>
        <begin position="1"/>
        <end position="19"/>
    </location>
</feature>
<dbReference type="SUPFAM" id="SSF55797">
    <property type="entry name" value="PR-1-like"/>
    <property type="match status" value="2"/>
</dbReference>
<dbReference type="FunFam" id="3.40.33.10:FF:000004">
    <property type="entry name" value="CAP, cysteine-rich secretory protein, antigen 5"/>
    <property type="match status" value="2"/>
</dbReference>
<reference evidence="3" key="1">
    <citation type="submission" date="2015-04" db="UniProtKB">
        <authorList>
            <consortium name="EnsemblPlants"/>
        </authorList>
    </citation>
    <scope>IDENTIFICATION</scope>
    <source>
        <strain evidence="3">SL10</strain>
    </source>
</reference>
<dbReference type="Proteomes" id="UP000006591">
    <property type="component" value="Chromosome 7"/>
</dbReference>
<dbReference type="Gramene" id="ONIVA07G00640.2">
    <property type="protein sequence ID" value="ONIVA07G00640.2"/>
    <property type="gene ID" value="ONIVA07G00640"/>
</dbReference>
<dbReference type="PRINTS" id="PR00837">
    <property type="entry name" value="V5TPXLIKE"/>
</dbReference>
<reference evidence="3" key="2">
    <citation type="submission" date="2018-04" db="EMBL/GenBank/DDBJ databases">
        <title>OnivRS2 (Oryza nivara Reference Sequence Version 2).</title>
        <authorList>
            <person name="Zhang J."/>
            <person name="Kudrna D."/>
            <person name="Lee S."/>
            <person name="Talag J."/>
            <person name="Rajasekar S."/>
            <person name="Welchert J."/>
            <person name="Hsing Y.-I."/>
            <person name="Wing R.A."/>
        </authorList>
    </citation>
    <scope>NUCLEOTIDE SEQUENCE [LARGE SCALE GENOMIC DNA]</scope>
    <source>
        <strain evidence="3">SL10</strain>
    </source>
</reference>
<dbReference type="PROSITE" id="PS01010">
    <property type="entry name" value="CRISP_2"/>
    <property type="match status" value="2"/>
</dbReference>
<dbReference type="InterPro" id="IPR035940">
    <property type="entry name" value="CAP_sf"/>
</dbReference>
<dbReference type="HOGENOM" id="CLU_035730_8_3_1"/>
<dbReference type="InterPro" id="IPR018244">
    <property type="entry name" value="Allrgn_V5/Tpx1_CS"/>
</dbReference>
<dbReference type="AlphaFoldDB" id="A0A0E0HW90"/>
<proteinExistence type="predicted"/>
<sequence length="343" mass="35336">MASKAFALVLLAAATLAMAASTAAAQSSPQDFLDAHNDARRGEGAGLAGVGWNTTLQAFAENHVAGLAAAGCSLAHSPPGSGYGENLFWGGAGKAWAAADAVGDWMKEKAFYVYSSNTCTKGKLLDCGHYTQVVWRSTTSIGCARAVCSSGAVIISCNYFPPGNYPDQRPYYMAQKAFALVLLAAATLAMAASTAAAQSSPQDFLDAHNAARRGEGAGLPDVAYAFAESYVAQLTAATTCSLAHSNSEDLGYGENLYGPAAAGSSAATAAAAVSKWMEEKADYVYSSNTCTRGALLECGHYTQVVWRSTTSIGCASAACSNGGGVIISCNYSPPGNWPDQRPY</sequence>
<keyword evidence="4" id="KW-1185">Reference proteome</keyword>
<dbReference type="Gene3D" id="3.40.33.10">
    <property type="entry name" value="CAP"/>
    <property type="match status" value="2"/>
</dbReference>
<dbReference type="SMART" id="SM00198">
    <property type="entry name" value="SCP"/>
    <property type="match status" value="2"/>
</dbReference>
<evidence type="ECO:0000256" key="1">
    <source>
        <dbReference type="SAM" id="SignalP"/>
    </source>
</evidence>
<dbReference type="EnsemblPlants" id="ONIVA07G00640.2">
    <property type="protein sequence ID" value="ONIVA07G00640.2"/>
    <property type="gene ID" value="ONIVA07G00640"/>
</dbReference>
<dbReference type="InterPro" id="IPR014044">
    <property type="entry name" value="CAP_dom"/>
</dbReference>
<organism evidence="3">
    <name type="scientific">Oryza nivara</name>
    <name type="common">Indian wild rice</name>
    <name type="synonym">Oryza sativa f. spontanea</name>
    <dbReference type="NCBI Taxonomy" id="4536"/>
    <lineage>
        <taxon>Eukaryota</taxon>
        <taxon>Viridiplantae</taxon>
        <taxon>Streptophyta</taxon>
        <taxon>Embryophyta</taxon>
        <taxon>Tracheophyta</taxon>
        <taxon>Spermatophyta</taxon>
        <taxon>Magnoliopsida</taxon>
        <taxon>Liliopsida</taxon>
        <taxon>Poales</taxon>
        <taxon>Poaceae</taxon>
        <taxon>BOP clade</taxon>
        <taxon>Oryzoideae</taxon>
        <taxon>Oryzeae</taxon>
        <taxon>Oryzinae</taxon>
        <taxon>Oryza</taxon>
    </lineage>
</organism>
<feature type="chain" id="PRO_5002362060" description="SCP domain-containing protein" evidence="1">
    <location>
        <begin position="20"/>
        <end position="343"/>
    </location>
</feature>
<dbReference type="eggNOG" id="KOG3017">
    <property type="taxonomic scope" value="Eukaryota"/>
</dbReference>
<dbReference type="PANTHER" id="PTHR10334">
    <property type="entry name" value="CYSTEINE-RICH SECRETORY PROTEIN-RELATED"/>
    <property type="match status" value="1"/>
</dbReference>
<dbReference type="Pfam" id="PF00188">
    <property type="entry name" value="CAP"/>
    <property type="match status" value="2"/>
</dbReference>
<keyword evidence="1" id="KW-0732">Signal</keyword>
<dbReference type="GO" id="GO:0005576">
    <property type="term" value="C:extracellular region"/>
    <property type="evidence" value="ECO:0007669"/>
    <property type="project" value="InterPro"/>
</dbReference>
<evidence type="ECO:0000259" key="2">
    <source>
        <dbReference type="SMART" id="SM00198"/>
    </source>
</evidence>
<protein>
    <recommendedName>
        <fullName evidence="2">SCP domain-containing protein</fullName>
    </recommendedName>
</protein>
<feature type="domain" description="SCP" evidence="2">
    <location>
        <begin position="199"/>
        <end position="339"/>
    </location>
</feature>
<feature type="domain" description="SCP" evidence="2">
    <location>
        <begin position="27"/>
        <end position="167"/>
    </location>
</feature>
<evidence type="ECO:0000313" key="4">
    <source>
        <dbReference type="Proteomes" id="UP000006591"/>
    </source>
</evidence>
<dbReference type="STRING" id="4536.A0A0E0HW90"/>
<evidence type="ECO:0000313" key="3">
    <source>
        <dbReference type="EnsemblPlants" id="ONIVA07G00640.2"/>
    </source>
</evidence>
<accession>A0A0E0HW90</accession>
<name>A0A0E0HW90_ORYNI</name>
<dbReference type="InterPro" id="IPR001283">
    <property type="entry name" value="CRISP-related"/>
</dbReference>